<dbReference type="AlphaFoldDB" id="A0A364Y4R9"/>
<dbReference type="NCBIfam" id="TIGR00229">
    <property type="entry name" value="sensory_box"/>
    <property type="match status" value="2"/>
</dbReference>
<sequence>MSGQIDDLKKISDADPVGISAVDKIQDFYPAIVYTYDVKRQKIKFINQKVSDLLGYSIKDANGLPDSLLNIVYQDDATLVQAALEKFCALTEGKSHAFDARLNHKEGSWRYFRTTGNVIKRDAEGAPEVVLCIAQEVTDEMKGQEEVRATRALIEGTESLLQFGSWRWDVNSWDIVATDGLLRLLGYSEADKVSLNGNIYLSHVIEEQREKFKEVILRAIADNSEFEFEYILRTRDGAQKVVSSKGKVITDTTGRALHILGITRDVTQVKGFEKERDRNIRELNRSNRDLEEFAYIASHDLQEPLRKISTFGERLKTQYGSSFDKDASLYLNRILVSTENMRMLIDSLLEFSRMTRSSRAYVPCDLNSVLQDVGSDQELKIEETHTTIVRESLPTIDAVPLEMRQLFNNLVSNSLKFRRKDVAPIIRITGSVLNDADKMKYGIALDRKFYRVEFSDNGIGFEQEYAEKIFQIFQRLHGKAEYPGAGIGLSICKKIVDNHEGIIYATSDGNGSTFSILLPQKQYF</sequence>
<dbReference type="InterPro" id="IPR000700">
    <property type="entry name" value="PAS-assoc_C"/>
</dbReference>
<dbReference type="InterPro" id="IPR013655">
    <property type="entry name" value="PAS_fold_3"/>
</dbReference>
<dbReference type="InterPro" id="IPR000014">
    <property type="entry name" value="PAS"/>
</dbReference>
<dbReference type="OrthoDB" id="9124519at2"/>
<comment type="caution">
    <text evidence="9">The sequence shown here is derived from an EMBL/GenBank/DDBJ whole genome shotgun (WGS) entry which is preliminary data.</text>
</comment>
<evidence type="ECO:0000256" key="4">
    <source>
        <dbReference type="ARBA" id="ARBA00022679"/>
    </source>
</evidence>
<dbReference type="SMART" id="SM00387">
    <property type="entry name" value="HATPase_c"/>
    <property type="match status" value="1"/>
</dbReference>
<dbReference type="PANTHER" id="PTHR43304:SF1">
    <property type="entry name" value="PAC DOMAIN-CONTAINING PROTEIN"/>
    <property type="match status" value="1"/>
</dbReference>
<keyword evidence="10" id="KW-1185">Reference proteome</keyword>
<dbReference type="InterPro" id="IPR003594">
    <property type="entry name" value="HATPase_dom"/>
</dbReference>
<dbReference type="SUPFAM" id="SSF55785">
    <property type="entry name" value="PYP-like sensor domain (PAS domain)"/>
    <property type="match status" value="2"/>
</dbReference>
<protein>
    <recommendedName>
        <fullName evidence="2">histidine kinase</fullName>
        <ecNumber evidence="2">2.7.13.3</ecNumber>
    </recommendedName>
</protein>
<dbReference type="RefSeq" id="WP_112746516.1">
    <property type="nucleotide sequence ID" value="NZ_QMFY01000003.1"/>
</dbReference>
<dbReference type="EMBL" id="QMFY01000003">
    <property type="protein sequence ID" value="RAW01776.1"/>
    <property type="molecule type" value="Genomic_DNA"/>
</dbReference>
<dbReference type="Gene3D" id="1.10.287.130">
    <property type="match status" value="1"/>
</dbReference>
<gene>
    <name evidence="9" type="ORF">DQQ10_09015</name>
</gene>
<feature type="domain" description="PAS" evidence="7">
    <location>
        <begin position="33"/>
        <end position="86"/>
    </location>
</feature>
<dbReference type="InterPro" id="IPR004358">
    <property type="entry name" value="Sig_transdc_His_kin-like_C"/>
</dbReference>
<dbReference type="PROSITE" id="PS50113">
    <property type="entry name" value="PAC"/>
    <property type="match status" value="2"/>
</dbReference>
<dbReference type="Gene3D" id="3.30.450.20">
    <property type="entry name" value="PAS domain"/>
    <property type="match status" value="2"/>
</dbReference>
<comment type="catalytic activity">
    <reaction evidence="1">
        <text>ATP + protein L-histidine = ADP + protein N-phospho-L-histidine.</text>
        <dbReference type="EC" id="2.7.13.3"/>
    </reaction>
</comment>
<dbReference type="InterPro" id="IPR001610">
    <property type="entry name" value="PAC"/>
</dbReference>
<dbReference type="InterPro" id="IPR036097">
    <property type="entry name" value="HisK_dim/P_sf"/>
</dbReference>
<evidence type="ECO:0000256" key="3">
    <source>
        <dbReference type="ARBA" id="ARBA00022553"/>
    </source>
</evidence>
<dbReference type="Pfam" id="PF08447">
    <property type="entry name" value="PAS_3"/>
    <property type="match status" value="2"/>
</dbReference>
<dbReference type="CDD" id="cd00130">
    <property type="entry name" value="PAS"/>
    <property type="match status" value="2"/>
</dbReference>
<dbReference type="InterPro" id="IPR035965">
    <property type="entry name" value="PAS-like_dom_sf"/>
</dbReference>
<proteinExistence type="predicted"/>
<dbReference type="PANTHER" id="PTHR43304">
    <property type="entry name" value="PHYTOCHROME-LIKE PROTEIN CPH1"/>
    <property type="match status" value="1"/>
</dbReference>
<keyword evidence="3" id="KW-0597">Phosphoprotein</keyword>
<dbReference type="PRINTS" id="PR00344">
    <property type="entry name" value="BCTRLSENSOR"/>
</dbReference>
<dbReference type="GO" id="GO:0000155">
    <property type="term" value="F:phosphorelay sensor kinase activity"/>
    <property type="evidence" value="ECO:0007669"/>
    <property type="project" value="InterPro"/>
</dbReference>
<dbReference type="PROSITE" id="PS50109">
    <property type="entry name" value="HIS_KIN"/>
    <property type="match status" value="1"/>
</dbReference>
<evidence type="ECO:0000256" key="5">
    <source>
        <dbReference type="ARBA" id="ARBA00022777"/>
    </source>
</evidence>
<evidence type="ECO:0000256" key="2">
    <source>
        <dbReference type="ARBA" id="ARBA00012438"/>
    </source>
</evidence>
<dbReference type="CDD" id="cd00082">
    <property type="entry name" value="HisKA"/>
    <property type="match status" value="1"/>
</dbReference>
<evidence type="ECO:0000259" key="6">
    <source>
        <dbReference type="PROSITE" id="PS50109"/>
    </source>
</evidence>
<evidence type="ECO:0000259" key="7">
    <source>
        <dbReference type="PROSITE" id="PS50112"/>
    </source>
</evidence>
<dbReference type="Pfam" id="PF02518">
    <property type="entry name" value="HATPase_c"/>
    <property type="match status" value="1"/>
</dbReference>
<evidence type="ECO:0000313" key="9">
    <source>
        <dbReference type="EMBL" id="RAW01776.1"/>
    </source>
</evidence>
<reference evidence="9 10" key="1">
    <citation type="submission" date="2018-06" db="EMBL/GenBank/DDBJ databases">
        <title>Chryseolinea flavus sp. nov., a member of the phylum Bacteroidetes isolated from soil.</title>
        <authorList>
            <person name="Li Y."/>
            <person name="Wang J."/>
        </authorList>
    </citation>
    <scope>NUCLEOTIDE SEQUENCE [LARGE SCALE GENOMIC DNA]</scope>
    <source>
        <strain evidence="9 10">SDU1-6</strain>
    </source>
</reference>
<organism evidence="9 10">
    <name type="scientific">Pseudochryseolinea flava</name>
    <dbReference type="NCBI Taxonomy" id="2059302"/>
    <lineage>
        <taxon>Bacteria</taxon>
        <taxon>Pseudomonadati</taxon>
        <taxon>Bacteroidota</taxon>
        <taxon>Cytophagia</taxon>
        <taxon>Cytophagales</taxon>
        <taxon>Fulvivirgaceae</taxon>
        <taxon>Pseudochryseolinea</taxon>
    </lineage>
</organism>
<feature type="domain" description="PAC" evidence="8">
    <location>
        <begin position="226"/>
        <end position="278"/>
    </location>
</feature>
<dbReference type="InterPro" id="IPR052162">
    <property type="entry name" value="Sensor_kinase/Photoreceptor"/>
</dbReference>
<evidence type="ECO:0000313" key="10">
    <source>
        <dbReference type="Proteomes" id="UP000251889"/>
    </source>
</evidence>
<evidence type="ECO:0000256" key="1">
    <source>
        <dbReference type="ARBA" id="ARBA00000085"/>
    </source>
</evidence>
<dbReference type="SUPFAM" id="SSF47384">
    <property type="entry name" value="Homodimeric domain of signal transducing histidine kinase"/>
    <property type="match status" value="1"/>
</dbReference>
<keyword evidence="5" id="KW-0418">Kinase</keyword>
<dbReference type="SMART" id="SM00086">
    <property type="entry name" value="PAC"/>
    <property type="match status" value="2"/>
</dbReference>
<dbReference type="SMART" id="SM00388">
    <property type="entry name" value="HisKA"/>
    <property type="match status" value="1"/>
</dbReference>
<name>A0A364Y4R9_9BACT</name>
<dbReference type="SUPFAM" id="SSF55874">
    <property type="entry name" value="ATPase domain of HSP90 chaperone/DNA topoisomerase II/histidine kinase"/>
    <property type="match status" value="1"/>
</dbReference>
<dbReference type="InterPro" id="IPR036890">
    <property type="entry name" value="HATPase_C_sf"/>
</dbReference>
<dbReference type="InterPro" id="IPR003661">
    <property type="entry name" value="HisK_dim/P_dom"/>
</dbReference>
<dbReference type="Pfam" id="PF00512">
    <property type="entry name" value="HisKA"/>
    <property type="match status" value="1"/>
</dbReference>
<feature type="domain" description="Histidine kinase" evidence="6">
    <location>
        <begin position="296"/>
        <end position="522"/>
    </location>
</feature>
<feature type="domain" description="PAC" evidence="8">
    <location>
        <begin position="96"/>
        <end position="149"/>
    </location>
</feature>
<evidence type="ECO:0000259" key="8">
    <source>
        <dbReference type="PROSITE" id="PS50113"/>
    </source>
</evidence>
<keyword evidence="4" id="KW-0808">Transferase</keyword>
<dbReference type="Proteomes" id="UP000251889">
    <property type="component" value="Unassembled WGS sequence"/>
</dbReference>
<dbReference type="InterPro" id="IPR005467">
    <property type="entry name" value="His_kinase_dom"/>
</dbReference>
<dbReference type="EC" id="2.7.13.3" evidence="2"/>
<dbReference type="PROSITE" id="PS50112">
    <property type="entry name" value="PAS"/>
    <property type="match status" value="1"/>
</dbReference>
<dbReference type="Gene3D" id="3.30.565.10">
    <property type="entry name" value="Histidine kinase-like ATPase, C-terminal domain"/>
    <property type="match status" value="1"/>
</dbReference>
<accession>A0A364Y4R9</accession>